<dbReference type="AlphaFoldDB" id="A0ABD6W6S7"/>
<evidence type="ECO:0000256" key="2">
    <source>
        <dbReference type="SAM" id="Phobius"/>
    </source>
</evidence>
<keyword evidence="2" id="KW-1133">Transmembrane helix</keyword>
<accession>A0ABD6W6S7</accession>
<sequence>MTRAYAVWVNWSSDAETTRIPSATETSGGTGPQPTREYVWPEPETDGQPTLEPTPPVAVAEAPSALGPVEAEPEPVRRSGNRLAGLALALLTTAVFAVLYLVALTAIRLLVDRVNQDVVALALETAPTPIFLAPVAAFLVGLALIVLVVNRAGWWAYVLGGFLIAFLTAAAALAGGWSAVGPLSLPVDRTLVLDYVRDPAVLAAVVAAAVLGREVSVWGGAAISGRARGVKRRNAEREAADPS</sequence>
<feature type="transmembrane region" description="Helical" evidence="2">
    <location>
        <begin position="130"/>
        <end position="149"/>
    </location>
</feature>
<evidence type="ECO:0000313" key="3">
    <source>
        <dbReference type="EMBL" id="PPF12439.1"/>
    </source>
</evidence>
<feature type="transmembrane region" description="Helical" evidence="2">
    <location>
        <begin position="200"/>
        <end position="223"/>
    </location>
</feature>
<reference evidence="3 4" key="1">
    <citation type="submission" date="2018-02" db="EMBL/GenBank/DDBJ databases">
        <title>Bacteriophage NCPPB3778 and a type I-E CRISPR drive the evolution of the US Biological Select Agent, Rathayibacter toxicus.</title>
        <authorList>
            <person name="Davis E.W.II."/>
            <person name="Tabima J.F."/>
            <person name="Weisberg A.J."/>
            <person name="Lopes L.D."/>
            <person name="Wiseman M.S."/>
            <person name="Wiseman M.S."/>
            <person name="Pupko T."/>
            <person name="Belcher M.S."/>
            <person name="Sechler A.J."/>
            <person name="Tancos M.A."/>
            <person name="Schroeder B.K."/>
            <person name="Murray T.D."/>
            <person name="Luster D.G."/>
            <person name="Schneider W.L."/>
            <person name="Rogers E."/>
            <person name="Andreote F.D."/>
            <person name="Grunwald N.J."/>
            <person name="Putnam M.L."/>
            <person name="Chang J.H."/>
        </authorList>
    </citation>
    <scope>NUCLEOTIDE SEQUENCE [LARGE SCALE GENOMIC DNA]</scope>
    <source>
        <strain evidence="3 4">AY1I9</strain>
    </source>
</reference>
<dbReference type="EMBL" id="PSUL01000026">
    <property type="protein sequence ID" value="PPF12439.1"/>
    <property type="molecule type" value="Genomic_DNA"/>
</dbReference>
<keyword evidence="2" id="KW-0472">Membrane</keyword>
<name>A0ABD6W6S7_RATRA</name>
<feature type="transmembrane region" description="Helical" evidence="2">
    <location>
        <begin position="156"/>
        <end position="180"/>
    </location>
</feature>
<evidence type="ECO:0000313" key="4">
    <source>
        <dbReference type="Proteomes" id="UP000237881"/>
    </source>
</evidence>
<feature type="transmembrane region" description="Helical" evidence="2">
    <location>
        <begin position="86"/>
        <end position="110"/>
    </location>
</feature>
<comment type="caution">
    <text evidence="3">The sequence shown here is derived from an EMBL/GenBank/DDBJ whole genome shotgun (WGS) entry which is preliminary data.</text>
</comment>
<feature type="region of interest" description="Disordered" evidence="1">
    <location>
        <begin position="18"/>
        <end position="58"/>
    </location>
</feature>
<protein>
    <recommendedName>
        <fullName evidence="5">Trp biosynthesis protein</fullName>
    </recommendedName>
</protein>
<dbReference type="Proteomes" id="UP000237881">
    <property type="component" value="Unassembled WGS sequence"/>
</dbReference>
<evidence type="ECO:0008006" key="5">
    <source>
        <dbReference type="Google" id="ProtNLM"/>
    </source>
</evidence>
<gene>
    <name evidence="3" type="ORF">C5C04_10775</name>
</gene>
<keyword evidence="2" id="KW-0812">Transmembrane</keyword>
<feature type="compositionally biased region" description="Polar residues" evidence="1">
    <location>
        <begin position="18"/>
        <end position="27"/>
    </location>
</feature>
<evidence type="ECO:0000256" key="1">
    <source>
        <dbReference type="SAM" id="MobiDB-lite"/>
    </source>
</evidence>
<proteinExistence type="predicted"/>
<organism evidence="3 4">
    <name type="scientific">Rathayibacter rathayi</name>
    <name type="common">Corynebacterium rathayi</name>
    <dbReference type="NCBI Taxonomy" id="33887"/>
    <lineage>
        <taxon>Bacteria</taxon>
        <taxon>Bacillati</taxon>
        <taxon>Actinomycetota</taxon>
        <taxon>Actinomycetes</taxon>
        <taxon>Micrococcales</taxon>
        <taxon>Microbacteriaceae</taxon>
        <taxon>Rathayibacter</taxon>
    </lineage>
</organism>